<proteinExistence type="predicted"/>
<comment type="caution">
    <text evidence="1">The sequence shown here is derived from an EMBL/GenBank/DDBJ whole genome shotgun (WGS) entry which is preliminary data.</text>
</comment>
<evidence type="ECO:0000313" key="1">
    <source>
        <dbReference type="EMBL" id="TWO27665.1"/>
    </source>
</evidence>
<reference evidence="1 2" key="1">
    <citation type="submission" date="2019-07" db="EMBL/GenBank/DDBJ databases">
        <title>Rapid identification of Enteric Bacteria from Whole Genome Sequences (WGS) using Average Nucleotide Identity (ANI).</title>
        <authorList>
            <person name="Lane C."/>
        </authorList>
    </citation>
    <scope>NUCLEOTIDE SEQUENCE [LARGE SCALE GENOMIC DNA]</scope>
    <source>
        <strain evidence="1 2">2013D-9588</strain>
    </source>
</reference>
<accession>A0ABY3G5S0</accession>
<sequence>MVGNIRERSIKQEIFNEILETSEGSQEFRENLRAAQNILKDKYILEYLKPSLGYNLEDLPHSCQKGKGCFF</sequence>
<dbReference type="Proteomes" id="UP000321599">
    <property type="component" value="Unassembled WGS sequence"/>
</dbReference>
<dbReference type="EMBL" id="VOAV01000032">
    <property type="protein sequence ID" value="TWO27665.1"/>
    <property type="molecule type" value="Genomic_DNA"/>
</dbReference>
<evidence type="ECO:0000313" key="2">
    <source>
        <dbReference type="Proteomes" id="UP000321599"/>
    </source>
</evidence>
<name>A0ABY3G5S0_9BACT</name>
<dbReference type="RefSeq" id="WP_147499195.1">
    <property type="nucleotide sequence ID" value="NZ_VOAV01000032.1"/>
</dbReference>
<organism evidence="1 2">
    <name type="scientific">Campylobacter lanienae</name>
    <dbReference type="NCBI Taxonomy" id="75658"/>
    <lineage>
        <taxon>Bacteria</taxon>
        <taxon>Pseudomonadati</taxon>
        <taxon>Campylobacterota</taxon>
        <taxon>Epsilonproteobacteria</taxon>
        <taxon>Campylobacterales</taxon>
        <taxon>Campylobacteraceae</taxon>
        <taxon>Campylobacter</taxon>
    </lineage>
</organism>
<gene>
    <name evidence="1" type="ORF">XK09_07930</name>
</gene>
<keyword evidence="2" id="KW-1185">Reference proteome</keyword>
<protein>
    <submittedName>
        <fullName evidence="1">Uncharacterized protein</fullName>
    </submittedName>
</protein>